<dbReference type="RefSeq" id="WP_120719306.1">
    <property type="nucleotide sequence ID" value="NZ_CP032698.1"/>
</dbReference>
<dbReference type="OrthoDB" id="9912768at2"/>
<keyword evidence="2" id="KW-1185">Reference proteome</keyword>
<evidence type="ECO:0000313" key="1">
    <source>
        <dbReference type="EMBL" id="AYG77894.1"/>
    </source>
</evidence>
<protein>
    <submittedName>
        <fullName evidence="1">Uncharacterized protein</fullName>
    </submittedName>
</protein>
<organism evidence="1 2">
    <name type="scientific">Streptomyces hundungensis</name>
    <dbReference type="NCBI Taxonomy" id="1077946"/>
    <lineage>
        <taxon>Bacteria</taxon>
        <taxon>Bacillati</taxon>
        <taxon>Actinomycetota</taxon>
        <taxon>Actinomycetes</taxon>
        <taxon>Kitasatosporales</taxon>
        <taxon>Streptomycetaceae</taxon>
        <taxon>Streptomyces</taxon>
    </lineage>
</organism>
<dbReference type="AlphaFoldDB" id="A0A387H3L8"/>
<evidence type="ECO:0000313" key="2">
    <source>
        <dbReference type="Proteomes" id="UP000271554"/>
    </source>
</evidence>
<dbReference type="EMBL" id="CP032698">
    <property type="protein sequence ID" value="AYG77894.1"/>
    <property type="molecule type" value="Genomic_DNA"/>
</dbReference>
<name>A0A387H3L8_9ACTN</name>
<gene>
    <name evidence="1" type="ORF">DWB77_00001</name>
</gene>
<dbReference type="KEGG" id="shun:DWB77_00001"/>
<dbReference type="Proteomes" id="UP000271554">
    <property type="component" value="Chromosome"/>
</dbReference>
<accession>A0A387H3L8</accession>
<reference evidence="1 2" key="1">
    <citation type="submission" date="2018-10" db="EMBL/GenBank/DDBJ databases">
        <title>Relationship between Morphology and Antimicrobial Activity in Streptomyces.</title>
        <authorList>
            <person name="Kang H.J."/>
            <person name="Kim S.B."/>
        </authorList>
    </citation>
    <scope>NUCLEOTIDE SEQUENCE [LARGE SCALE GENOMIC DNA]</scope>
    <source>
        <strain evidence="1 2">BH38</strain>
    </source>
</reference>
<proteinExistence type="predicted"/>
<sequence>MLRTLLRPLIRPRSILVRTSSRWLALPPIARDFLPEATAEEAVTYNRARKAAAITLYLFRAGKPASCRAQDVEAAATALGWCTVSPETRAAVRANLGVLYADSEIWRSSRAAQR</sequence>